<evidence type="ECO:0000313" key="2">
    <source>
        <dbReference type="EMBL" id="AFK20334.1"/>
    </source>
</evidence>
<reference evidence="2 6" key="2">
    <citation type="journal article" date="2012" name="J. Bacteriol.">
        <title>Complete genome sequence of the metabolically versatile halophilic archaeon Haloferax mediterranei, a poly(3-hydroxybutyrate-co-3-hydroxyvalerate) producer.</title>
        <authorList>
            <person name="Han J."/>
            <person name="Zhang F."/>
            <person name="Hou J."/>
            <person name="Liu X."/>
            <person name="Li M."/>
            <person name="Liu H."/>
            <person name="Cai L."/>
            <person name="Zhang B."/>
            <person name="Chen Y."/>
            <person name="Zhou J."/>
            <person name="Hu S."/>
            <person name="Xiang H."/>
        </authorList>
    </citation>
    <scope>NUCLEOTIDE SEQUENCE [LARGE SCALE GENOMIC DNA]</scope>
    <source>
        <strain evidence="6">ATCC 33500 / DSM 1411 / JCM 8866 / NBRC 14739 / NCIMB 2177 / R-4</strain>
        <strain evidence="2">CGMCC 1.2087</strain>
    </source>
</reference>
<dbReference type="PaxDb" id="523841-HFX_2656"/>
<keyword evidence="1" id="KW-1133">Transmembrane helix</keyword>
<dbReference type="Proteomes" id="UP000006469">
    <property type="component" value="Chromosome"/>
</dbReference>
<accession>I3R7X4</accession>
<keyword evidence="1" id="KW-0812">Transmembrane</keyword>
<proteinExistence type="predicted"/>
<evidence type="ECO:0000313" key="5">
    <source>
        <dbReference type="EMBL" id="QCQ76232.1"/>
    </source>
</evidence>
<organism evidence="2 6">
    <name type="scientific">Haloferax mediterranei (strain ATCC 33500 / DSM 1411 / JCM 8866 / NBRC 14739 / NCIMB 2177 / R-4)</name>
    <name type="common">Halobacterium mediterranei</name>
    <dbReference type="NCBI Taxonomy" id="523841"/>
    <lineage>
        <taxon>Archaea</taxon>
        <taxon>Methanobacteriati</taxon>
        <taxon>Methanobacteriota</taxon>
        <taxon>Stenosarchaea group</taxon>
        <taxon>Halobacteria</taxon>
        <taxon>Halobacteriales</taxon>
        <taxon>Haloferacaceae</taxon>
        <taxon>Haloferax</taxon>
    </lineage>
</organism>
<reference evidence="5 9" key="6">
    <citation type="submission" date="2019-04" db="EMBL/GenBank/DDBJ databases">
        <title>Methylomes of two halophilic Archaea, Haloarcula marismortui and Haloferax mediterranei.</title>
        <authorList>
            <person name="DasSarma S."/>
            <person name="DasSarma P."/>
            <person name="DasSarma S."/>
            <person name="Fomenkov A."/>
            <person name="Vincze T."/>
            <person name="Anton B.P."/>
            <person name="Roberts R.J."/>
        </authorList>
    </citation>
    <scope>NUCLEOTIDE SEQUENCE [LARGE SCALE GENOMIC DNA]</scope>
    <source>
        <strain evidence="5">ATCC 33500</strain>
        <strain evidence="9">ATCC 33500 / DSM 1411 / JCM 8866 / NBRC 14739 / NCIMB 2177 / R-4</strain>
    </source>
</reference>
<name>I3R7X4_HALMT</name>
<gene>
    <name evidence="2" type="ordered locus">HFX_2656</name>
    <name evidence="3" type="ORF">BM92_14095</name>
    <name evidence="4" type="ORF">C439_15064</name>
    <name evidence="5" type="ORF">E6P09_13485</name>
</gene>
<evidence type="ECO:0000313" key="7">
    <source>
        <dbReference type="Proteomes" id="UP000011603"/>
    </source>
</evidence>
<evidence type="ECO:0000313" key="9">
    <source>
        <dbReference type="Proteomes" id="UP000299011"/>
    </source>
</evidence>
<dbReference type="EMBL" id="AOLO01000012">
    <property type="protein sequence ID" value="ELZ99190.1"/>
    <property type="molecule type" value="Genomic_DNA"/>
</dbReference>
<evidence type="ECO:0000313" key="8">
    <source>
        <dbReference type="Proteomes" id="UP000027075"/>
    </source>
</evidence>
<reference evidence="2" key="1">
    <citation type="journal article" date="2012" name="Appl. Environ. Microbiol.">
        <title>Identification of the haloarchaeal phasin (PhaP) that functions in polyhydroxyalkanoate accumulation and granule formation in Haloferax mediterranei.</title>
        <authorList>
            <person name="Cai S."/>
            <person name="Cai L."/>
            <person name="Liu H."/>
            <person name="Liu X."/>
            <person name="Han J."/>
            <person name="Zhou J."/>
            <person name="Xiang H."/>
        </authorList>
    </citation>
    <scope>NUCLEOTIDE SEQUENCE</scope>
    <source>
        <strain evidence="2">CGMCC 1.2087</strain>
    </source>
</reference>
<keyword evidence="1" id="KW-0472">Membrane</keyword>
<dbReference type="Proteomes" id="UP000011603">
    <property type="component" value="Unassembled WGS sequence"/>
</dbReference>
<dbReference type="OrthoDB" id="307153at2157"/>
<feature type="transmembrane region" description="Helical" evidence="1">
    <location>
        <begin position="78"/>
        <end position="98"/>
    </location>
</feature>
<dbReference type="eggNOG" id="arCOG13966">
    <property type="taxonomic scope" value="Archaea"/>
</dbReference>
<evidence type="ECO:0000313" key="4">
    <source>
        <dbReference type="EMBL" id="ELZ99190.1"/>
    </source>
</evidence>
<dbReference type="KEGG" id="hme:HFX_2656"/>
<dbReference type="PATRIC" id="fig|523841.21.peg.3040"/>
<evidence type="ECO:0000256" key="1">
    <source>
        <dbReference type="SAM" id="Phobius"/>
    </source>
</evidence>
<sequence length="135" mass="14556">MSLQNRLRERIRPWHAVIFTVFVAGTVWSLRGEPLEPLPVLMAVVSGLLGAIVFQFTVGSIWGYVVEYHNAGGRWTDTPLLAPFAVAFAVGAVVYTTITAEVAVAAWGAFWAFALAAGLVAVATQFYVGYRSPPA</sequence>
<feature type="transmembrane region" description="Helical" evidence="1">
    <location>
        <begin position="104"/>
        <end position="128"/>
    </location>
</feature>
<keyword evidence="7" id="KW-1185">Reference proteome</keyword>
<reference evidence="4 7" key="3">
    <citation type="journal article" date="2014" name="PLoS Genet.">
        <title>Phylogenetically driven sequencing of extremely halophilic archaea reveals strategies for static and dynamic osmo-response.</title>
        <authorList>
            <person name="Becker E.A."/>
            <person name="Seitzer P.M."/>
            <person name="Tritt A."/>
            <person name="Larsen D."/>
            <person name="Krusor M."/>
            <person name="Yao A.I."/>
            <person name="Wu D."/>
            <person name="Madern D."/>
            <person name="Eisen J.A."/>
            <person name="Darling A.E."/>
            <person name="Facciotti M.T."/>
        </authorList>
    </citation>
    <scope>NUCLEOTIDE SEQUENCE [LARGE SCALE GENOMIC DNA]</scope>
    <source>
        <strain evidence="4">ATCC 33500</strain>
        <strain evidence="7">ATCC 33500 / DSM 1411 / JCM 8866 / NBRC 14739 / NCIMB 2177 / R-4</strain>
    </source>
</reference>
<dbReference type="RefSeq" id="WP_004060136.1">
    <property type="nucleotide sequence ID" value="NC_017941.2"/>
</dbReference>
<dbReference type="GeneID" id="40157448"/>
<dbReference type="EMBL" id="CP001868">
    <property type="protein sequence ID" value="AFK20334.1"/>
    <property type="molecule type" value="Genomic_DNA"/>
</dbReference>
<dbReference type="Proteomes" id="UP000027075">
    <property type="component" value="Chromosome"/>
</dbReference>
<dbReference type="EMBL" id="CP007551">
    <property type="protein sequence ID" value="AHZ23702.1"/>
    <property type="molecule type" value="Genomic_DNA"/>
</dbReference>
<dbReference type="Proteomes" id="UP000299011">
    <property type="component" value="Chromosome"/>
</dbReference>
<feature type="transmembrane region" description="Helical" evidence="1">
    <location>
        <begin position="42"/>
        <end position="66"/>
    </location>
</feature>
<evidence type="ECO:0000313" key="3">
    <source>
        <dbReference type="EMBL" id="AHZ23702.1"/>
    </source>
</evidence>
<reference evidence="2" key="5">
    <citation type="submission" date="2014-05" db="EMBL/GenBank/DDBJ databases">
        <authorList>
            <person name="Wang L."/>
            <person name="Yang H."/>
            <person name="Xiang H."/>
        </authorList>
    </citation>
    <scope>NUCLEOTIDE SEQUENCE</scope>
    <source>
        <strain evidence="2">CGMCC 1.2087</strain>
    </source>
</reference>
<evidence type="ECO:0000313" key="6">
    <source>
        <dbReference type="Proteomes" id="UP000006469"/>
    </source>
</evidence>
<protein>
    <submittedName>
        <fullName evidence="2">Uncharacterized protein</fullName>
    </submittedName>
</protein>
<dbReference type="EMBL" id="CP039139">
    <property type="protein sequence ID" value="QCQ76232.1"/>
    <property type="molecule type" value="Genomic_DNA"/>
</dbReference>
<dbReference type="HOGENOM" id="CLU_2067721_0_0_2"/>
<reference evidence="3 8" key="4">
    <citation type="submission" date="2014-04" db="EMBL/GenBank/DDBJ databases">
        <title>Transcriptional profiles of Haloferax mediterranei on the basis of nitrogen availability.</title>
        <authorList>
            <person name="Bautista V."/>
        </authorList>
    </citation>
    <scope>NUCLEOTIDE SEQUENCE [LARGE SCALE GENOMIC DNA]</scope>
    <source>
        <strain evidence="3">ATCC 33500</strain>
        <strain evidence="8">ATCC 33500 / DSM 1411 / JCM 8866 / NBRC 14739 / NCIMB 2177 / R-4</strain>
    </source>
</reference>
<dbReference type="AlphaFoldDB" id="I3R7X4"/>
<feature type="transmembrane region" description="Helical" evidence="1">
    <location>
        <begin position="12"/>
        <end position="30"/>
    </location>
</feature>